<evidence type="ECO:0000256" key="1">
    <source>
        <dbReference type="SAM" id="MobiDB-lite"/>
    </source>
</evidence>
<dbReference type="eggNOG" id="ENOG502RTT4">
    <property type="taxonomic scope" value="Eukaryota"/>
</dbReference>
<name>C3ZY83_BRAFL</name>
<gene>
    <name evidence="2" type="ORF">BRAFLDRAFT_120926</name>
</gene>
<feature type="region of interest" description="Disordered" evidence="1">
    <location>
        <begin position="127"/>
        <end position="149"/>
    </location>
</feature>
<sequence>MPTRRRPQCWSMPKPTRLFYQLLIRIFQCLEPHLTVTPYHLFRPLLMFHIQCQRVIRSAIQKYAPQTCHSLLVWTINLPNTDDMVNSSNNDSGAAGPNEELNMPENVYENPDSAIGITSCVAASGNDGPDDQFDAGGPKLQSGLPPNSKLDHNQLTVHELVNIMYGKDVCENTESAMGTTSCVAASGNDGPEDQFVSSKDAAGPKLKSRLAPKSKLVHNPLTVHELVNIVYGKDVCETGQNSTMLKEEALAATSHFIRREDEKEVAEGAEDATPHYDCKSVLDKKSSVEGTSRVIYRSTNGKESGFNASAQAVYDNEESSAVSVASLSIYKNDKKKHEAPNCRKVYENDDQKTAVSVPRFMYEREREKWFIIAIDIRKTLAAHLQMAELSFFHTQYFNL</sequence>
<evidence type="ECO:0000313" key="2">
    <source>
        <dbReference type="EMBL" id="EEN42514.1"/>
    </source>
</evidence>
<reference evidence="2" key="1">
    <citation type="journal article" date="2008" name="Nature">
        <title>The amphioxus genome and the evolution of the chordate karyotype.</title>
        <authorList>
            <consortium name="US DOE Joint Genome Institute (JGI-PGF)"/>
            <person name="Putnam N.H."/>
            <person name="Butts T."/>
            <person name="Ferrier D.E.K."/>
            <person name="Furlong R.F."/>
            <person name="Hellsten U."/>
            <person name="Kawashima T."/>
            <person name="Robinson-Rechavi M."/>
            <person name="Shoguchi E."/>
            <person name="Terry A."/>
            <person name="Yu J.-K."/>
            <person name="Benito-Gutierrez E.L."/>
            <person name="Dubchak I."/>
            <person name="Garcia-Fernandez J."/>
            <person name="Gibson-Brown J.J."/>
            <person name="Grigoriev I.V."/>
            <person name="Horton A.C."/>
            <person name="de Jong P.J."/>
            <person name="Jurka J."/>
            <person name="Kapitonov V.V."/>
            <person name="Kohara Y."/>
            <person name="Kuroki Y."/>
            <person name="Lindquist E."/>
            <person name="Lucas S."/>
            <person name="Osoegawa K."/>
            <person name="Pennacchio L.A."/>
            <person name="Salamov A.A."/>
            <person name="Satou Y."/>
            <person name="Sauka-Spengler T."/>
            <person name="Schmutz J."/>
            <person name="Shin-I T."/>
            <person name="Toyoda A."/>
            <person name="Bronner-Fraser M."/>
            <person name="Fujiyama A."/>
            <person name="Holland L.Z."/>
            <person name="Holland P.W.H."/>
            <person name="Satoh N."/>
            <person name="Rokhsar D.S."/>
        </authorList>
    </citation>
    <scope>NUCLEOTIDE SEQUENCE [LARGE SCALE GENOMIC DNA]</scope>
    <source>
        <strain evidence="2">S238N-H82</strain>
        <tissue evidence="2">Testes</tissue>
    </source>
</reference>
<dbReference type="InParanoid" id="C3ZY83"/>
<protein>
    <submittedName>
        <fullName evidence="2">Uncharacterized protein</fullName>
    </submittedName>
</protein>
<organism>
    <name type="scientific">Branchiostoma floridae</name>
    <name type="common">Florida lancelet</name>
    <name type="synonym">Amphioxus</name>
    <dbReference type="NCBI Taxonomy" id="7739"/>
    <lineage>
        <taxon>Eukaryota</taxon>
        <taxon>Metazoa</taxon>
        <taxon>Chordata</taxon>
        <taxon>Cephalochordata</taxon>
        <taxon>Leptocardii</taxon>
        <taxon>Amphioxiformes</taxon>
        <taxon>Branchiostomatidae</taxon>
        <taxon>Branchiostoma</taxon>
    </lineage>
</organism>
<dbReference type="AlphaFoldDB" id="C3ZY83"/>
<dbReference type="EMBL" id="GG666722">
    <property type="protein sequence ID" value="EEN42514.1"/>
    <property type="molecule type" value="Genomic_DNA"/>
</dbReference>
<accession>C3ZY83</accession>
<proteinExistence type="predicted"/>
<feature type="region of interest" description="Disordered" evidence="1">
    <location>
        <begin position="84"/>
        <end position="106"/>
    </location>
</feature>